<keyword evidence="2" id="KW-0378">Hydrolase</keyword>
<evidence type="ECO:0000256" key="2">
    <source>
        <dbReference type="ARBA" id="ARBA00022801"/>
    </source>
</evidence>
<dbReference type="GO" id="GO:0000462">
    <property type="term" value="P:maturation of SSU-rRNA from tricistronic rRNA transcript (SSU-rRNA, 5.8S rRNA, LSU-rRNA)"/>
    <property type="evidence" value="ECO:0007669"/>
    <property type="project" value="TreeGrafter"/>
</dbReference>
<evidence type="ECO:0000313" key="6">
    <source>
        <dbReference type="Ensembl" id="ENSCCRP00020113284.1"/>
    </source>
</evidence>
<dbReference type="SUPFAM" id="SSF52540">
    <property type="entry name" value="P-loop containing nucleoside triphosphate hydrolases"/>
    <property type="match status" value="1"/>
</dbReference>
<dbReference type="GO" id="GO:0003723">
    <property type="term" value="F:RNA binding"/>
    <property type="evidence" value="ECO:0007669"/>
    <property type="project" value="TreeGrafter"/>
</dbReference>
<evidence type="ECO:0000256" key="1">
    <source>
        <dbReference type="ARBA" id="ARBA00022741"/>
    </source>
</evidence>
<dbReference type="InterPro" id="IPR027417">
    <property type="entry name" value="P-loop_NTPase"/>
</dbReference>
<keyword evidence="4" id="KW-0067">ATP-binding</keyword>
<evidence type="ECO:0000256" key="4">
    <source>
        <dbReference type="ARBA" id="ARBA00022840"/>
    </source>
</evidence>
<keyword evidence="5" id="KW-0472">Membrane</keyword>
<keyword evidence="5" id="KW-1133">Transmembrane helix</keyword>
<sequence length="149" mass="16649">MGDAHINYEYLLYIKALLPCSHLDLNPKIRFSSEAPFTRKLLILSFLIQLSMGFAVFTCIWLLVLDSGCNSWCELQEARLRLPILAEEQVIMENECVVLCGEMGSGKTTQVPQFLYEAGYTSSGGIIGVTEPRRVAAISMSHRVRGECD</sequence>
<dbReference type="GO" id="GO:0004386">
    <property type="term" value="F:helicase activity"/>
    <property type="evidence" value="ECO:0007669"/>
    <property type="project" value="UniProtKB-KW"/>
</dbReference>
<keyword evidence="1" id="KW-0547">Nucleotide-binding</keyword>
<name>A0A8C2KRQ3_CYPCA</name>
<evidence type="ECO:0000256" key="5">
    <source>
        <dbReference type="SAM" id="Phobius"/>
    </source>
</evidence>
<dbReference type="Ensembl" id="ENSCCRT00020123623.1">
    <property type="protein sequence ID" value="ENSCCRP00020113284.1"/>
    <property type="gene ID" value="ENSCCRG00020051319.1"/>
</dbReference>
<accession>A0A8C2KRQ3</accession>
<dbReference type="AlphaFoldDB" id="A0A8C2KRQ3"/>
<dbReference type="GO" id="GO:0005524">
    <property type="term" value="F:ATP binding"/>
    <property type="evidence" value="ECO:0007669"/>
    <property type="project" value="UniProtKB-KW"/>
</dbReference>
<keyword evidence="5" id="KW-0812">Transmembrane</keyword>
<dbReference type="GO" id="GO:0016787">
    <property type="term" value="F:hydrolase activity"/>
    <property type="evidence" value="ECO:0007669"/>
    <property type="project" value="UniProtKB-KW"/>
</dbReference>
<dbReference type="PANTHER" id="PTHR18934:SF99">
    <property type="entry name" value="ATP-DEPENDENT RNA HELICASE DHX37-RELATED"/>
    <property type="match status" value="1"/>
</dbReference>
<keyword evidence="3" id="KW-0347">Helicase</keyword>
<protein>
    <submittedName>
        <fullName evidence="6">Uncharacterized protein</fullName>
    </submittedName>
</protein>
<dbReference type="PANTHER" id="PTHR18934">
    <property type="entry name" value="ATP-DEPENDENT RNA HELICASE"/>
    <property type="match status" value="1"/>
</dbReference>
<dbReference type="Gene3D" id="3.40.50.300">
    <property type="entry name" value="P-loop containing nucleotide triphosphate hydrolases"/>
    <property type="match status" value="1"/>
</dbReference>
<dbReference type="Proteomes" id="UP000694701">
    <property type="component" value="Unplaced"/>
</dbReference>
<evidence type="ECO:0000313" key="7">
    <source>
        <dbReference type="Proteomes" id="UP000694701"/>
    </source>
</evidence>
<reference evidence="6" key="1">
    <citation type="submission" date="2025-08" db="UniProtKB">
        <authorList>
            <consortium name="Ensembl"/>
        </authorList>
    </citation>
    <scope>IDENTIFICATION</scope>
</reference>
<organism evidence="6 7">
    <name type="scientific">Cyprinus carpio</name>
    <name type="common">Common carp</name>
    <dbReference type="NCBI Taxonomy" id="7962"/>
    <lineage>
        <taxon>Eukaryota</taxon>
        <taxon>Metazoa</taxon>
        <taxon>Chordata</taxon>
        <taxon>Craniata</taxon>
        <taxon>Vertebrata</taxon>
        <taxon>Euteleostomi</taxon>
        <taxon>Actinopterygii</taxon>
        <taxon>Neopterygii</taxon>
        <taxon>Teleostei</taxon>
        <taxon>Ostariophysi</taxon>
        <taxon>Cypriniformes</taxon>
        <taxon>Cyprinidae</taxon>
        <taxon>Cyprininae</taxon>
        <taxon>Cyprinus</taxon>
    </lineage>
</organism>
<evidence type="ECO:0000256" key="3">
    <source>
        <dbReference type="ARBA" id="ARBA00022806"/>
    </source>
</evidence>
<dbReference type="GO" id="GO:0005730">
    <property type="term" value="C:nucleolus"/>
    <property type="evidence" value="ECO:0007669"/>
    <property type="project" value="TreeGrafter"/>
</dbReference>
<proteinExistence type="predicted"/>
<feature type="transmembrane region" description="Helical" evidence="5">
    <location>
        <begin position="41"/>
        <end position="64"/>
    </location>
</feature>